<comment type="caution">
    <text evidence="8">The sequence shown here is derived from an EMBL/GenBank/DDBJ whole genome shotgun (WGS) entry which is preliminary data.</text>
</comment>
<dbReference type="InterPro" id="IPR033370">
    <property type="entry name" value="COG1"/>
</dbReference>
<protein>
    <recommendedName>
        <fullName evidence="3">Conserved oligomeric Golgi complex subunit 1</fullName>
    </recommendedName>
</protein>
<evidence type="ECO:0000256" key="4">
    <source>
        <dbReference type="ARBA" id="ARBA00022448"/>
    </source>
</evidence>
<keyword evidence="7" id="KW-0472">Membrane</keyword>
<name>A0A9P7W2U0_9AGAR</name>
<evidence type="ECO:0000256" key="5">
    <source>
        <dbReference type="ARBA" id="ARBA00022927"/>
    </source>
</evidence>
<dbReference type="GO" id="GO:0017119">
    <property type="term" value="C:Golgi transport complex"/>
    <property type="evidence" value="ECO:0007669"/>
    <property type="project" value="InterPro"/>
</dbReference>
<dbReference type="EMBL" id="MU250524">
    <property type="protein sequence ID" value="KAG7452326.1"/>
    <property type="molecule type" value="Genomic_DNA"/>
</dbReference>
<proteinExistence type="inferred from homology"/>
<dbReference type="GO" id="GO:0006891">
    <property type="term" value="P:intra-Golgi vesicle-mediated transport"/>
    <property type="evidence" value="ECO:0007669"/>
    <property type="project" value="InterPro"/>
</dbReference>
<evidence type="ECO:0000256" key="2">
    <source>
        <dbReference type="ARBA" id="ARBA00006653"/>
    </source>
</evidence>
<keyword evidence="6" id="KW-0333">Golgi apparatus</keyword>
<reference evidence="8" key="1">
    <citation type="submission" date="2020-11" db="EMBL/GenBank/DDBJ databases">
        <title>Adaptations for nitrogen fixation in a non-lichenized fungal sporocarp promotes dispersal by wood-feeding termites.</title>
        <authorList>
            <consortium name="DOE Joint Genome Institute"/>
            <person name="Koch R.A."/>
            <person name="Yoon G."/>
            <person name="Arayal U."/>
            <person name="Lail K."/>
            <person name="Amirebrahimi M."/>
            <person name="Labutti K."/>
            <person name="Lipzen A."/>
            <person name="Riley R."/>
            <person name="Barry K."/>
            <person name="Henrissat B."/>
            <person name="Grigoriev I.V."/>
            <person name="Herr J.R."/>
            <person name="Aime M.C."/>
        </authorList>
    </citation>
    <scope>NUCLEOTIDE SEQUENCE</scope>
    <source>
        <strain evidence="8">MCA 3950</strain>
    </source>
</reference>
<dbReference type="GeneID" id="66102699"/>
<sequence>MHWYVLHIGPIFYAQVPYHQDQFPLIQRQWDAVSQFRSQIVHKATMSLREYDTSSSDTCATLLTLHLLDSRPLTETLSVFLDQRSRSLHTAISWGQRKRSVSPSLPQANGHIPEMNMVSPKHTVKQIKDAARVALDTIALTIKTARDVFEDKDSQKSMVASVLEHIQSDSVLPPAQNALPAELQLTTQALLMTLPSSTHFMFLPQNLKSYKPYVDLDSSSSRVPPSHLIQKVEDWFKKSSQNLQSALDRWFLDVPSVKDVWSLRSTVRKWIYSSSSMKEQEIEDTNLIFDDVCRRRIAEIWKASLISTQASFGASLSAVVLSFGENMDARIDNLFRTPPLPAASFGPMDASFQKYKSTLRKQLLGRTTLLDDVLRILENCARSIQHDLSQVLTGDNSNALVTRLRNEYRPQAATLCFGVVDALNNASESITDSSRLVFVAQLADELATYSSFVTDVSVGVGVEKDFRNKVKLCRDDIVDRWRSYTISNIISTHWHRSLPPILPSSPMSTVPSPDLMGALLSLTHAMQELGISRDLRRQSNLVDWTLQIFIAQFLRNRFDAGSIQTLCDLIFLQKLIDVRMGSDWTDVRQLLDEKAVHIRETVVELPSQEDIERSVSDYIARTQVLFGILLRNTPSSLSHSNDKLATLLPFGSPLLDQAFQPAIDVAKASSRFGLLLVG</sequence>
<keyword evidence="4" id="KW-0813">Transport</keyword>
<gene>
    <name evidence="8" type="ORF">BT62DRAFT_298265</name>
</gene>
<dbReference type="PANTHER" id="PTHR31658:SF0">
    <property type="entry name" value="CONSERVED OLIGOMERIC GOLGI COMPLEX SUBUNIT 1"/>
    <property type="match status" value="1"/>
</dbReference>
<dbReference type="OrthoDB" id="46189at2759"/>
<keyword evidence="5" id="KW-0653">Protein transport</keyword>
<evidence type="ECO:0000256" key="6">
    <source>
        <dbReference type="ARBA" id="ARBA00023034"/>
    </source>
</evidence>
<evidence type="ECO:0000313" key="8">
    <source>
        <dbReference type="EMBL" id="KAG7452326.1"/>
    </source>
</evidence>
<accession>A0A9P7W2U0</accession>
<dbReference type="Proteomes" id="UP000812287">
    <property type="component" value="Unassembled WGS sequence"/>
</dbReference>
<keyword evidence="9" id="KW-1185">Reference proteome</keyword>
<dbReference type="GO" id="GO:0000139">
    <property type="term" value="C:Golgi membrane"/>
    <property type="evidence" value="ECO:0007669"/>
    <property type="project" value="UniProtKB-SubCell"/>
</dbReference>
<evidence type="ECO:0000256" key="1">
    <source>
        <dbReference type="ARBA" id="ARBA00004395"/>
    </source>
</evidence>
<evidence type="ECO:0000256" key="7">
    <source>
        <dbReference type="ARBA" id="ARBA00023136"/>
    </source>
</evidence>
<dbReference type="PANTHER" id="PTHR31658">
    <property type="entry name" value="CONSERVED OLIGOMERIC GOLGI COMPLEX SUBUNIT 1"/>
    <property type="match status" value="1"/>
</dbReference>
<dbReference type="RefSeq" id="XP_043045826.1">
    <property type="nucleotide sequence ID" value="XM_043180403.1"/>
</dbReference>
<organism evidence="8 9">
    <name type="scientific">Guyanagaster necrorhizus</name>
    <dbReference type="NCBI Taxonomy" id="856835"/>
    <lineage>
        <taxon>Eukaryota</taxon>
        <taxon>Fungi</taxon>
        <taxon>Dikarya</taxon>
        <taxon>Basidiomycota</taxon>
        <taxon>Agaricomycotina</taxon>
        <taxon>Agaricomycetes</taxon>
        <taxon>Agaricomycetidae</taxon>
        <taxon>Agaricales</taxon>
        <taxon>Marasmiineae</taxon>
        <taxon>Physalacriaceae</taxon>
        <taxon>Guyanagaster</taxon>
    </lineage>
</organism>
<dbReference type="GO" id="GO:0015031">
    <property type="term" value="P:protein transport"/>
    <property type="evidence" value="ECO:0007669"/>
    <property type="project" value="UniProtKB-KW"/>
</dbReference>
<comment type="similarity">
    <text evidence="2">Belongs to the COG1 family.</text>
</comment>
<evidence type="ECO:0000313" key="9">
    <source>
        <dbReference type="Proteomes" id="UP000812287"/>
    </source>
</evidence>
<evidence type="ECO:0000256" key="3">
    <source>
        <dbReference type="ARBA" id="ARBA00020978"/>
    </source>
</evidence>
<comment type="subcellular location">
    <subcellularLocation>
        <location evidence="1">Golgi apparatus membrane</location>
        <topology evidence="1">Peripheral membrane protein</topology>
    </subcellularLocation>
</comment>
<dbReference type="AlphaFoldDB" id="A0A9P7W2U0"/>